<dbReference type="EMBL" id="JPXF01000176">
    <property type="protein sequence ID" value="KGJ71615.1"/>
    <property type="molecule type" value="Genomic_DNA"/>
</dbReference>
<dbReference type="InterPro" id="IPR016181">
    <property type="entry name" value="Acyl_CoA_acyltransferase"/>
</dbReference>
<evidence type="ECO:0000313" key="6">
    <source>
        <dbReference type="Proteomes" id="UP000029864"/>
    </source>
</evidence>
<dbReference type="EMBL" id="JACHBQ010000001">
    <property type="protein sequence ID" value="MBB5639573.1"/>
    <property type="molecule type" value="Genomic_DNA"/>
</dbReference>
<evidence type="ECO:0000256" key="1">
    <source>
        <dbReference type="ARBA" id="ARBA00022679"/>
    </source>
</evidence>
<feature type="domain" description="N-acetyltransferase" evidence="3">
    <location>
        <begin position="6"/>
        <end position="168"/>
    </location>
</feature>
<dbReference type="Proteomes" id="UP000029864">
    <property type="component" value="Unassembled WGS sequence"/>
</dbReference>
<organism evidence="4 6">
    <name type="scientific">Cryobacterium roopkundense</name>
    <dbReference type="NCBI Taxonomy" id="1001240"/>
    <lineage>
        <taxon>Bacteria</taxon>
        <taxon>Bacillati</taxon>
        <taxon>Actinomycetota</taxon>
        <taxon>Actinomycetes</taxon>
        <taxon>Micrococcales</taxon>
        <taxon>Microbacteriaceae</taxon>
        <taxon>Cryobacterium</taxon>
    </lineage>
</organism>
<dbReference type="Pfam" id="PF00583">
    <property type="entry name" value="Acetyltransf_1"/>
    <property type="match status" value="1"/>
</dbReference>
<accession>A0A099J0E7</accession>
<dbReference type="eggNOG" id="COG0456">
    <property type="taxonomic scope" value="Bacteria"/>
</dbReference>
<proteinExistence type="predicted"/>
<dbReference type="AlphaFoldDB" id="A0A099J0E7"/>
<sequence length="168" mass="18458">MTTQTFSLRPTVDADWREVRDLRLEMIRDTPTAYMESLDEALGCDEAEWRMRGRRGSAEHGTAVVAINASGHWIGTMAGYVDPTVGALLVGVYVTPDSRGRDAGVTDALLTAVETWAATEGRRLTLHVHEHNARAIAAYEHRGFSATGETIPYNLDPSTNELEMVKAL</sequence>
<keyword evidence="2" id="KW-0012">Acyltransferase</keyword>
<evidence type="ECO:0000313" key="4">
    <source>
        <dbReference type="EMBL" id="KGJ71615.1"/>
    </source>
</evidence>
<dbReference type="InterPro" id="IPR050832">
    <property type="entry name" value="Bact_Acetyltransf"/>
</dbReference>
<reference evidence="5 7" key="2">
    <citation type="submission" date="2020-08" db="EMBL/GenBank/DDBJ databases">
        <title>Sequencing the genomes of 1000 actinobacteria strains.</title>
        <authorList>
            <person name="Klenk H.-P."/>
        </authorList>
    </citation>
    <scope>NUCLEOTIDE SEQUENCE [LARGE SCALE GENOMIC DNA]</scope>
    <source>
        <strain evidence="5 7">DSM 21065</strain>
    </source>
</reference>
<gene>
    <name evidence="5" type="ORF">BJ997_000121</name>
    <name evidence="4" type="ORF">GY21_20955</name>
</gene>
<dbReference type="Proteomes" id="UP000561726">
    <property type="component" value="Unassembled WGS sequence"/>
</dbReference>
<name>A0A099J0E7_9MICO</name>
<keyword evidence="1 4" id="KW-0808">Transferase</keyword>
<keyword evidence="6" id="KW-1185">Reference proteome</keyword>
<dbReference type="GO" id="GO:0016747">
    <property type="term" value="F:acyltransferase activity, transferring groups other than amino-acyl groups"/>
    <property type="evidence" value="ECO:0007669"/>
    <property type="project" value="InterPro"/>
</dbReference>
<dbReference type="PANTHER" id="PTHR43877">
    <property type="entry name" value="AMINOALKYLPHOSPHONATE N-ACETYLTRANSFERASE-RELATED-RELATED"/>
    <property type="match status" value="1"/>
</dbReference>
<dbReference type="Gene3D" id="3.40.630.30">
    <property type="match status" value="1"/>
</dbReference>
<dbReference type="InterPro" id="IPR000182">
    <property type="entry name" value="GNAT_dom"/>
</dbReference>
<evidence type="ECO:0000259" key="3">
    <source>
        <dbReference type="PROSITE" id="PS51186"/>
    </source>
</evidence>
<protein>
    <submittedName>
        <fullName evidence="4 5">Acetyltransferase</fullName>
    </submittedName>
</protein>
<comment type="caution">
    <text evidence="4">The sequence shown here is derived from an EMBL/GenBank/DDBJ whole genome shotgun (WGS) entry which is preliminary data.</text>
</comment>
<evidence type="ECO:0000313" key="7">
    <source>
        <dbReference type="Proteomes" id="UP000561726"/>
    </source>
</evidence>
<evidence type="ECO:0000313" key="5">
    <source>
        <dbReference type="EMBL" id="MBB5639573.1"/>
    </source>
</evidence>
<dbReference type="PANTHER" id="PTHR43877:SF2">
    <property type="entry name" value="AMINOALKYLPHOSPHONATE N-ACETYLTRANSFERASE-RELATED"/>
    <property type="match status" value="1"/>
</dbReference>
<dbReference type="PROSITE" id="PS51186">
    <property type="entry name" value="GNAT"/>
    <property type="match status" value="1"/>
</dbReference>
<dbReference type="RefSeq" id="WP_035840913.1">
    <property type="nucleotide sequence ID" value="NZ_JACHBQ010000001.1"/>
</dbReference>
<reference evidence="4 6" key="1">
    <citation type="submission" date="2014-08" db="EMBL/GenBank/DDBJ databases">
        <authorList>
            <person name="Sisinthy S."/>
        </authorList>
    </citation>
    <scope>NUCLEOTIDE SEQUENCE [LARGE SCALE GENOMIC DNA]</scope>
    <source>
        <strain evidence="4 6">RuG17</strain>
    </source>
</reference>
<evidence type="ECO:0000256" key="2">
    <source>
        <dbReference type="ARBA" id="ARBA00023315"/>
    </source>
</evidence>
<dbReference type="SUPFAM" id="SSF55729">
    <property type="entry name" value="Acyl-CoA N-acyltransferases (Nat)"/>
    <property type="match status" value="1"/>
</dbReference>